<gene>
    <name evidence="1" type="ORF">VHUM_02673</name>
</gene>
<dbReference type="Pfam" id="PF02996">
    <property type="entry name" value="Prefoldin"/>
    <property type="match status" value="1"/>
</dbReference>
<comment type="caution">
    <text evidence="1">The sequence shown here is derived from an EMBL/GenBank/DDBJ whole genome shotgun (WGS) entry which is preliminary data.</text>
</comment>
<proteinExistence type="predicted"/>
<dbReference type="OrthoDB" id="433124at2759"/>
<dbReference type="InterPro" id="IPR009053">
    <property type="entry name" value="Prefoldin"/>
</dbReference>
<evidence type="ECO:0000313" key="2">
    <source>
        <dbReference type="Proteomes" id="UP000473826"/>
    </source>
</evidence>
<evidence type="ECO:0008006" key="3">
    <source>
        <dbReference type="Google" id="ProtNLM"/>
    </source>
</evidence>
<name>A0A7D8YZ98_VANHU</name>
<dbReference type="Gene3D" id="1.10.287.370">
    <property type="match status" value="1"/>
</dbReference>
<sequence>MSSSAYSAHLQRTVVPQLAAVREAIAAVDGDIADYEQVARRLARADPARSHRTPAEIGAGVWVDTQVHDASVITLDLGLDVHLTLPVDEAAAYATKRADVLRKKRAALASREERLNWEVQQFEGAIKEADAREAAAAAAAPSS</sequence>
<dbReference type="AlphaFoldDB" id="A0A7D8YZ98"/>
<accession>A0A7D8YZ98</accession>
<dbReference type="Proteomes" id="UP000473826">
    <property type="component" value="Unassembled WGS sequence"/>
</dbReference>
<dbReference type="EMBL" id="QKWK01000006">
    <property type="protein sequence ID" value="TXT09199.1"/>
    <property type="molecule type" value="Genomic_DNA"/>
</dbReference>
<dbReference type="InterPro" id="IPR004127">
    <property type="entry name" value="Prefoldin_subunit_alpha"/>
</dbReference>
<protein>
    <recommendedName>
        <fullName evidence="3">Prefoldin subunit 5</fullName>
    </recommendedName>
</protein>
<dbReference type="SUPFAM" id="SSF46579">
    <property type="entry name" value="Prefoldin"/>
    <property type="match status" value="1"/>
</dbReference>
<reference evidence="1 2" key="1">
    <citation type="journal article" date="2019" name="PLoS Genet.">
        <title>Convergent evolution of linked mating-type loci in basidiomycete fungi.</title>
        <authorList>
            <person name="Sun S."/>
            <person name="Coelho M.A."/>
            <person name="Heitman J."/>
            <person name="Nowrousian M."/>
        </authorList>
    </citation>
    <scope>NUCLEOTIDE SEQUENCE [LARGE SCALE GENOMIC DNA]</scope>
    <source>
        <strain evidence="1 2">CBS 4282</strain>
    </source>
</reference>
<keyword evidence="2" id="KW-1185">Reference proteome</keyword>
<organism evidence="1 2">
    <name type="scientific">Vanrija humicola</name>
    <name type="common">Yeast</name>
    <name type="synonym">Cryptococcus humicola</name>
    <dbReference type="NCBI Taxonomy" id="5417"/>
    <lineage>
        <taxon>Eukaryota</taxon>
        <taxon>Fungi</taxon>
        <taxon>Dikarya</taxon>
        <taxon>Basidiomycota</taxon>
        <taxon>Agaricomycotina</taxon>
        <taxon>Tremellomycetes</taxon>
        <taxon>Trichosporonales</taxon>
        <taxon>Trichosporonaceae</taxon>
        <taxon>Vanrija</taxon>
    </lineage>
</organism>
<evidence type="ECO:0000313" key="1">
    <source>
        <dbReference type="EMBL" id="TXT09199.1"/>
    </source>
</evidence>